<dbReference type="Pfam" id="PF00106">
    <property type="entry name" value="adh_short"/>
    <property type="match status" value="1"/>
</dbReference>
<evidence type="ECO:0000313" key="5">
    <source>
        <dbReference type="Proteomes" id="UP001216253"/>
    </source>
</evidence>
<dbReference type="EMBL" id="JARESE010000051">
    <property type="protein sequence ID" value="MDE8653174.1"/>
    <property type="molecule type" value="Genomic_DNA"/>
</dbReference>
<dbReference type="InterPro" id="IPR051687">
    <property type="entry name" value="Peroxisomal_Beta-Oxidation"/>
</dbReference>
<dbReference type="Gene3D" id="3.40.50.720">
    <property type="entry name" value="NAD(P)-binding Rossmann-like Domain"/>
    <property type="match status" value="1"/>
</dbReference>
<evidence type="ECO:0000313" key="4">
    <source>
        <dbReference type="EMBL" id="MDE8653174.1"/>
    </source>
</evidence>
<dbReference type="Proteomes" id="UP001216253">
    <property type="component" value="Unassembled WGS sequence"/>
</dbReference>
<dbReference type="SUPFAM" id="SSF51735">
    <property type="entry name" value="NAD(P)-binding Rossmann-fold domains"/>
    <property type="match status" value="1"/>
</dbReference>
<comment type="caution">
    <text evidence="4">The sequence shown here is derived from an EMBL/GenBank/DDBJ whole genome shotgun (WGS) entry which is preliminary data.</text>
</comment>
<protein>
    <submittedName>
        <fullName evidence="4">SDR family NAD(P)-dependent oxidoreductase</fullName>
    </submittedName>
</protein>
<dbReference type="PANTHER" id="PTHR45024">
    <property type="entry name" value="DEHYDROGENASES, SHORT CHAIN"/>
    <property type="match status" value="1"/>
</dbReference>
<dbReference type="PANTHER" id="PTHR45024:SF2">
    <property type="entry name" value="SCP2 DOMAIN-CONTAINING PROTEIN"/>
    <property type="match status" value="1"/>
</dbReference>
<reference evidence="4 5" key="1">
    <citation type="submission" date="2023-03" db="EMBL/GenBank/DDBJ databases">
        <title>NovoSphingobium album sp. nov. isolated from polycyclic aromatic hydrocarbons- and heavy-metal polluted soil.</title>
        <authorList>
            <person name="Liu Z."/>
            <person name="Wang K."/>
        </authorList>
    </citation>
    <scope>NUCLEOTIDE SEQUENCE [LARGE SCALE GENOMIC DNA]</scope>
    <source>
        <strain evidence="4 5">H3SJ31-1</strain>
    </source>
</reference>
<dbReference type="PRINTS" id="PR00081">
    <property type="entry name" value="GDHRDH"/>
</dbReference>
<dbReference type="InterPro" id="IPR002347">
    <property type="entry name" value="SDR_fam"/>
</dbReference>
<keyword evidence="2" id="KW-0560">Oxidoreductase</keyword>
<evidence type="ECO:0000256" key="2">
    <source>
        <dbReference type="ARBA" id="ARBA00023002"/>
    </source>
</evidence>
<dbReference type="RefSeq" id="WP_275229283.1">
    <property type="nucleotide sequence ID" value="NZ_JARESE010000051.1"/>
</dbReference>
<dbReference type="PRINTS" id="PR00080">
    <property type="entry name" value="SDRFAMILY"/>
</dbReference>
<gene>
    <name evidence="4" type="ORF">PYV00_15845</name>
</gene>
<comment type="similarity">
    <text evidence="1 3">Belongs to the short-chain dehydrogenases/reductases (SDR) family.</text>
</comment>
<keyword evidence="5" id="KW-1185">Reference proteome</keyword>
<sequence length="311" mass="32452">MNMLRFDDRTAIVTGAGGNPSLGRAHALLLGSRGANVVVNDIGTDPEARHYPGAASAEAVAEEIRRAGGRAVASTASVTSAAGADAIVQCALEAFGKVDILVNNAGVSIGAPFDEISERDIQRHIDINLMGSIWCARAAWPHMKAQGYGRIVNITSSSMTGFANQVAYAASKGGAWSLTRSLAAEGEAHGIKVNAVSPGGYTRLVISTCEDDSPLLANARENLPPELSSPAVAFLAHETCPVTGECIDSVGGEVQRCFISRTGGFSDRDHTIETIARRWNEVMDPAAANAVGLAAMDTSGWGLRSYEPADD</sequence>
<accession>A0ABT5WT64</accession>
<proteinExistence type="inferred from homology"/>
<evidence type="ECO:0000256" key="1">
    <source>
        <dbReference type="ARBA" id="ARBA00006484"/>
    </source>
</evidence>
<evidence type="ECO:0000256" key="3">
    <source>
        <dbReference type="RuleBase" id="RU000363"/>
    </source>
</evidence>
<dbReference type="InterPro" id="IPR036291">
    <property type="entry name" value="NAD(P)-bd_dom_sf"/>
</dbReference>
<organism evidence="4 5">
    <name type="scientific">Novosphingobium album</name>
    <name type="common">ex Liu et al. 2023</name>
    <dbReference type="NCBI Taxonomy" id="3031130"/>
    <lineage>
        <taxon>Bacteria</taxon>
        <taxon>Pseudomonadati</taxon>
        <taxon>Pseudomonadota</taxon>
        <taxon>Alphaproteobacteria</taxon>
        <taxon>Sphingomonadales</taxon>
        <taxon>Sphingomonadaceae</taxon>
        <taxon>Novosphingobium</taxon>
    </lineage>
</organism>
<name>A0ABT5WT64_9SPHN</name>